<dbReference type="Proteomes" id="UP000663873">
    <property type="component" value="Unassembled WGS sequence"/>
</dbReference>
<dbReference type="InterPro" id="IPR029526">
    <property type="entry name" value="PGBD"/>
</dbReference>
<dbReference type="EMBL" id="CAJOBO010002888">
    <property type="protein sequence ID" value="CAF4472565.1"/>
    <property type="molecule type" value="Genomic_DNA"/>
</dbReference>
<comment type="caution">
    <text evidence="7">The sequence shown here is derived from an EMBL/GenBank/DDBJ whole genome shotgun (WGS) entry which is preliminary data.</text>
</comment>
<evidence type="ECO:0000313" key="5">
    <source>
        <dbReference type="EMBL" id="CAF4440949.1"/>
    </source>
</evidence>
<sequence>MVGFRPSNIFLGKYGVKIYKLAAANGYTWNNIIYFGQRDSMAGLGRDRTVVMHLLGDLEGCYRTVVPDNFFTSIPLAKHLLEHDTYLIGTLRSNRTGSGSEVAQKRLRRGEVYELQNKEGVKLIM</sequence>
<organism evidence="7 8">
    <name type="scientific">Rotaria socialis</name>
    <dbReference type="NCBI Taxonomy" id="392032"/>
    <lineage>
        <taxon>Eukaryota</taxon>
        <taxon>Metazoa</taxon>
        <taxon>Spiralia</taxon>
        <taxon>Gnathifera</taxon>
        <taxon>Rotifera</taxon>
        <taxon>Eurotatoria</taxon>
        <taxon>Bdelloidea</taxon>
        <taxon>Philodinida</taxon>
        <taxon>Philodinidae</taxon>
        <taxon>Rotaria</taxon>
    </lineage>
</organism>
<reference evidence="7" key="1">
    <citation type="submission" date="2021-02" db="EMBL/GenBank/DDBJ databases">
        <authorList>
            <person name="Nowell W R."/>
        </authorList>
    </citation>
    <scope>NUCLEOTIDE SEQUENCE</scope>
</reference>
<evidence type="ECO:0000313" key="3">
    <source>
        <dbReference type="EMBL" id="CAF3357147.1"/>
    </source>
</evidence>
<protein>
    <recommendedName>
        <fullName evidence="1">PiggyBac transposable element-derived protein domain-containing protein</fullName>
    </recommendedName>
</protein>
<dbReference type="EMBL" id="CAJOBR010003210">
    <property type="protein sequence ID" value="CAF4728472.1"/>
    <property type="molecule type" value="Genomic_DNA"/>
</dbReference>
<evidence type="ECO:0000313" key="9">
    <source>
        <dbReference type="Proteomes" id="UP000663873"/>
    </source>
</evidence>
<dbReference type="PANTHER" id="PTHR46599:SF3">
    <property type="entry name" value="PIGGYBAC TRANSPOSABLE ELEMENT-DERIVED PROTEIN 4"/>
    <property type="match status" value="1"/>
</dbReference>
<evidence type="ECO:0000259" key="1">
    <source>
        <dbReference type="Pfam" id="PF13843"/>
    </source>
</evidence>
<dbReference type="EMBL" id="CAJOBP010004464">
    <property type="protein sequence ID" value="CAF4440949.1"/>
    <property type="molecule type" value="Genomic_DNA"/>
</dbReference>
<dbReference type="EMBL" id="CAJNYD010003981">
    <property type="protein sequence ID" value="CAF3558195.1"/>
    <property type="molecule type" value="Genomic_DNA"/>
</dbReference>
<dbReference type="Proteomes" id="UP000663851">
    <property type="component" value="Unassembled WGS sequence"/>
</dbReference>
<dbReference type="EMBL" id="CAJNXB010003784">
    <property type="protein sequence ID" value="CAF3338309.1"/>
    <property type="molecule type" value="Genomic_DNA"/>
</dbReference>
<proteinExistence type="predicted"/>
<evidence type="ECO:0000313" key="4">
    <source>
        <dbReference type="EMBL" id="CAF3558195.1"/>
    </source>
</evidence>
<dbReference type="Proteomes" id="UP000663833">
    <property type="component" value="Unassembled WGS sequence"/>
</dbReference>
<dbReference type="EMBL" id="CAJNYT010000572">
    <property type="protein sequence ID" value="CAF3357147.1"/>
    <property type="molecule type" value="Genomic_DNA"/>
</dbReference>
<name>A0A821JUC7_9BILA</name>
<accession>A0A821JUC7</accession>
<evidence type="ECO:0000313" key="2">
    <source>
        <dbReference type="EMBL" id="CAF3338309.1"/>
    </source>
</evidence>
<dbReference type="Proteomes" id="UP000663872">
    <property type="component" value="Unassembled WGS sequence"/>
</dbReference>
<keyword evidence="9" id="KW-1185">Reference proteome</keyword>
<dbReference type="Pfam" id="PF13843">
    <property type="entry name" value="DDE_Tnp_1_7"/>
    <property type="match status" value="1"/>
</dbReference>
<dbReference type="PANTHER" id="PTHR46599">
    <property type="entry name" value="PIGGYBAC TRANSPOSABLE ELEMENT-DERIVED PROTEIN 4"/>
    <property type="match status" value="1"/>
</dbReference>
<evidence type="ECO:0000313" key="8">
    <source>
        <dbReference type="Proteomes" id="UP000663848"/>
    </source>
</evidence>
<dbReference type="Proteomes" id="UP000663848">
    <property type="component" value="Unassembled WGS sequence"/>
</dbReference>
<dbReference type="AlphaFoldDB" id="A0A821JUC7"/>
<evidence type="ECO:0000313" key="6">
    <source>
        <dbReference type="EMBL" id="CAF4472565.1"/>
    </source>
</evidence>
<dbReference type="Proteomes" id="UP000663825">
    <property type="component" value="Unassembled WGS sequence"/>
</dbReference>
<feature type="domain" description="PiggyBac transposable element-derived protein" evidence="1">
    <location>
        <begin position="13"/>
        <end position="118"/>
    </location>
</feature>
<evidence type="ECO:0000313" key="7">
    <source>
        <dbReference type="EMBL" id="CAF4728472.1"/>
    </source>
</evidence>
<dbReference type="OrthoDB" id="5876240at2759"/>
<gene>
    <name evidence="3" type="ORF">GRG538_LOCUS6081</name>
    <name evidence="6" type="ORF">HFQ381_LOCUS25564</name>
    <name evidence="4" type="ORF">LUA448_LOCUS28313</name>
    <name evidence="7" type="ORF">QYT958_LOCUS19417</name>
    <name evidence="2" type="ORF">TIS948_LOCUS22118</name>
    <name evidence="5" type="ORF">UJA718_LOCUS22086</name>
</gene>